<name>A0A6J4NBU3_9ACTN</name>
<organism evidence="1">
    <name type="scientific">uncultured Nocardioidaceae bacterium</name>
    <dbReference type="NCBI Taxonomy" id="253824"/>
    <lineage>
        <taxon>Bacteria</taxon>
        <taxon>Bacillati</taxon>
        <taxon>Actinomycetota</taxon>
        <taxon>Actinomycetes</taxon>
        <taxon>Propionibacteriales</taxon>
        <taxon>Nocardioidaceae</taxon>
        <taxon>environmental samples</taxon>
    </lineage>
</organism>
<feature type="non-terminal residue" evidence="1">
    <location>
        <position position="1"/>
    </location>
</feature>
<sequence length="64" mass="6399">APADSDTLLGSRQTLLTVRGGFRHPHGAASALAAHRLIRSANARGVSRRGGAASVIAPPAGTCV</sequence>
<reference evidence="1" key="1">
    <citation type="submission" date="2020-02" db="EMBL/GenBank/DDBJ databases">
        <authorList>
            <person name="Meier V. D."/>
        </authorList>
    </citation>
    <scope>NUCLEOTIDE SEQUENCE</scope>
    <source>
        <strain evidence="1">AVDCRST_MAG21</strain>
    </source>
</reference>
<dbReference type="AlphaFoldDB" id="A0A6J4NBU3"/>
<gene>
    <name evidence="1" type="ORF">AVDCRST_MAG21-1468</name>
</gene>
<accession>A0A6J4NBU3</accession>
<evidence type="ECO:0000313" key="1">
    <source>
        <dbReference type="EMBL" id="CAA9380401.1"/>
    </source>
</evidence>
<proteinExistence type="predicted"/>
<dbReference type="EMBL" id="CADCUL010000145">
    <property type="protein sequence ID" value="CAA9380401.1"/>
    <property type="molecule type" value="Genomic_DNA"/>
</dbReference>
<feature type="non-terminal residue" evidence="1">
    <location>
        <position position="64"/>
    </location>
</feature>
<protein>
    <submittedName>
        <fullName evidence="1">Uncharacterized protein</fullName>
    </submittedName>
</protein>